<feature type="compositionally biased region" description="Low complexity" evidence="1">
    <location>
        <begin position="1"/>
        <end position="18"/>
    </location>
</feature>
<gene>
    <name evidence="3" type="ORF">F8144_27550</name>
</gene>
<dbReference type="AlphaFoldDB" id="A0A7J5D9W0"/>
<evidence type="ECO:0000256" key="2">
    <source>
        <dbReference type="SAM" id="Phobius"/>
    </source>
</evidence>
<keyword evidence="2" id="KW-0472">Membrane</keyword>
<protein>
    <submittedName>
        <fullName evidence="3">DUF4190 domain-containing protein</fullName>
    </submittedName>
</protein>
<organism evidence="3 4">
    <name type="scientific">Streptomyces triticiradicis</name>
    <dbReference type="NCBI Taxonomy" id="2651189"/>
    <lineage>
        <taxon>Bacteria</taxon>
        <taxon>Bacillati</taxon>
        <taxon>Actinomycetota</taxon>
        <taxon>Actinomycetes</taxon>
        <taxon>Kitasatosporales</taxon>
        <taxon>Streptomycetaceae</taxon>
        <taxon>Streptomyces</taxon>
    </lineage>
</organism>
<sequence length="259" mass="25480">MPAQGTAPFAAPAPTPEARVSLGKRDVDGEPGFDPWAPPEEISPPGGTARGSAVPPPAYGLPTITSLPGAPVPPGPGGPGGPSWDNPFAPPTGNNPFAAPTVPTPYPGPVPGEPVPPPPIAPGGPGLPYGYGPPPYPGAPAHPGAPGYGWPLMQPVPSNGMGTAGLVLGIIAAVLFVVWPLAIVLGVLAVVFGLIGGAKARRGEATNSGQALAGVICGAVGLVLAVAVFVLVIVFVQDDRGGDTGGDDDGFSTSLVTHR</sequence>
<feature type="compositionally biased region" description="Pro residues" evidence="1">
    <location>
        <begin position="102"/>
        <end position="121"/>
    </location>
</feature>
<dbReference type="EMBL" id="WBKG01000026">
    <property type="protein sequence ID" value="KAB1985230.1"/>
    <property type="molecule type" value="Genomic_DNA"/>
</dbReference>
<feature type="transmembrane region" description="Helical" evidence="2">
    <location>
        <begin position="165"/>
        <end position="198"/>
    </location>
</feature>
<keyword evidence="2" id="KW-0812">Transmembrane</keyword>
<feature type="region of interest" description="Disordered" evidence="1">
    <location>
        <begin position="1"/>
        <end position="121"/>
    </location>
</feature>
<accession>A0A7J5D9W0</accession>
<keyword evidence="4" id="KW-1185">Reference proteome</keyword>
<keyword evidence="2" id="KW-1133">Transmembrane helix</keyword>
<name>A0A7J5D9W0_9ACTN</name>
<reference evidence="3 4" key="1">
    <citation type="submission" date="2019-09" db="EMBL/GenBank/DDBJ databases">
        <title>Isolation and identification of active actinomycetes.</title>
        <authorList>
            <person name="Yu Z."/>
            <person name="Han C."/>
            <person name="Yu B."/>
        </authorList>
    </citation>
    <scope>NUCLEOTIDE SEQUENCE [LARGE SCALE GENOMIC DNA]</scope>
    <source>
        <strain evidence="3 4">NEAU-H2</strain>
    </source>
</reference>
<proteinExistence type="predicted"/>
<comment type="caution">
    <text evidence="3">The sequence shown here is derived from an EMBL/GenBank/DDBJ whole genome shotgun (WGS) entry which is preliminary data.</text>
</comment>
<dbReference type="Proteomes" id="UP000442990">
    <property type="component" value="Unassembled WGS sequence"/>
</dbReference>
<dbReference type="RefSeq" id="WP_151472198.1">
    <property type="nucleotide sequence ID" value="NZ_WBKG01000026.1"/>
</dbReference>
<evidence type="ECO:0000313" key="3">
    <source>
        <dbReference type="EMBL" id="KAB1985230.1"/>
    </source>
</evidence>
<feature type="transmembrane region" description="Helical" evidence="2">
    <location>
        <begin position="210"/>
        <end position="236"/>
    </location>
</feature>
<evidence type="ECO:0000256" key="1">
    <source>
        <dbReference type="SAM" id="MobiDB-lite"/>
    </source>
</evidence>
<feature type="compositionally biased region" description="Pro residues" evidence="1">
    <location>
        <begin position="70"/>
        <end position="79"/>
    </location>
</feature>
<evidence type="ECO:0000313" key="4">
    <source>
        <dbReference type="Proteomes" id="UP000442990"/>
    </source>
</evidence>